<evidence type="ECO:0008006" key="4">
    <source>
        <dbReference type="Google" id="ProtNLM"/>
    </source>
</evidence>
<feature type="transmembrane region" description="Helical" evidence="1">
    <location>
        <begin position="76"/>
        <end position="98"/>
    </location>
</feature>
<keyword evidence="3" id="KW-1185">Reference proteome</keyword>
<evidence type="ECO:0000313" key="3">
    <source>
        <dbReference type="Proteomes" id="UP000753376"/>
    </source>
</evidence>
<dbReference type="RefSeq" id="WP_216008560.1">
    <property type="nucleotide sequence ID" value="NZ_JAHKPV010000019.1"/>
</dbReference>
<dbReference type="EMBL" id="JAHKPV010000019">
    <property type="protein sequence ID" value="MBU2874741.1"/>
    <property type="molecule type" value="Genomic_DNA"/>
</dbReference>
<evidence type="ECO:0000313" key="2">
    <source>
        <dbReference type="EMBL" id="MBU2874741.1"/>
    </source>
</evidence>
<name>A0ABS6A9N5_9GAMM</name>
<sequence length="173" mass="18451">MSEHDGAVFGENYSHKISAEFDSQVAAERGAESLESLGIPLAQIRIVQPNDPNMAKKVEPETHGVARSLIKAHVRFGVIGLVVGLAVAGLLVTVGPALTRSSPVMTFIAVSFLFAVLALLLAGAVAMRPDHDVLIEKARTAKNEGRWTVVAHCDSLDQQKLAKTAMDDSIQTL</sequence>
<evidence type="ECO:0000256" key="1">
    <source>
        <dbReference type="SAM" id="Phobius"/>
    </source>
</evidence>
<organism evidence="2 3">
    <name type="scientific">Marinobacter salexigens</name>
    <dbReference type="NCBI Taxonomy" id="1925763"/>
    <lineage>
        <taxon>Bacteria</taxon>
        <taxon>Pseudomonadati</taxon>
        <taxon>Pseudomonadota</taxon>
        <taxon>Gammaproteobacteria</taxon>
        <taxon>Pseudomonadales</taxon>
        <taxon>Marinobacteraceae</taxon>
        <taxon>Marinobacter</taxon>
    </lineage>
</organism>
<keyword evidence="1" id="KW-0472">Membrane</keyword>
<gene>
    <name evidence="2" type="ORF">KO508_12105</name>
</gene>
<keyword evidence="1" id="KW-1133">Transmembrane helix</keyword>
<accession>A0ABS6A9N5</accession>
<dbReference type="Proteomes" id="UP000753376">
    <property type="component" value="Unassembled WGS sequence"/>
</dbReference>
<keyword evidence="1" id="KW-0812">Transmembrane</keyword>
<reference evidence="2 3" key="1">
    <citation type="submission" date="2021-05" db="EMBL/GenBank/DDBJ databases">
        <title>Draft genomes of bacteria isolated from model marine particles.</title>
        <authorList>
            <person name="Datta M.S."/>
            <person name="Schwartzman J.A."/>
            <person name="Enke T.N."/>
            <person name="Saavedra J."/>
            <person name="Cermak N."/>
            <person name="Cordero O.X."/>
        </authorList>
    </citation>
    <scope>NUCLEOTIDE SEQUENCE [LARGE SCALE GENOMIC DNA]</scope>
    <source>
        <strain evidence="2 3">D2M19</strain>
    </source>
</reference>
<proteinExistence type="predicted"/>
<comment type="caution">
    <text evidence="2">The sequence shown here is derived from an EMBL/GenBank/DDBJ whole genome shotgun (WGS) entry which is preliminary data.</text>
</comment>
<feature type="transmembrane region" description="Helical" evidence="1">
    <location>
        <begin position="104"/>
        <end position="127"/>
    </location>
</feature>
<protein>
    <recommendedName>
        <fullName evidence="4">Riboflavin biosynthesis protein RibA</fullName>
    </recommendedName>
</protein>